<evidence type="ECO:0000256" key="1">
    <source>
        <dbReference type="SAM" id="Phobius"/>
    </source>
</evidence>
<dbReference type="AlphaFoldDB" id="A0A9Q9EQC9"/>
<sequence length="154" mass="16672">MSGVEAVFGVAAGGIGVASLSIQLFESAIKLRKIYNTVKNAPKRYEKLSKDLETVTLAIKSLGQCSNDNQHTALLCQALSRCEENINSIQTRVTQLLARYAQKGGKLQVALTDFDLDTMIGALESSKNSQHFAYTISRYQTGFDTSSALTTGIC</sequence>
<dbReference type="Proteomes" id="UP001056384">
    <property type="component" value="Chromosome 12"/>
</dbReference>
<evidence type="ECO:0008006" key="4">
    <source>
        <dbReference type="Google" id="ProtNLM"/>
    </source>
</evidence>
<organism evidence="2 3">
    <name type="scientific">Septoria linicola</name>
    <dbReference type="NCBI Taxonomy" id="215465"/>
    <lineage>
        <taxon>Eukaryota</taxon>
        <taxon>Fungi</taxon>
        <taxon>Dikarya</taxon>
        <taxon>Ascomycota</taxon>
        <taxon>Pezizomycotina</taxon>
        <taxon>Dothideomycetes</taxon>
        <taxon>Dothideomycetidae</taxon>
        <taxon>Mycosphaerellales</taxon>
        <taxon>Mycosphaerellaceae</taxon>
        <taxon>Septoria</taxon>
    </lineage>
</organism>
<keyword evidence="3" id="KW-1185">Reference proteome</keyword>
<dbReference type="OrthoDB" id="3200163at2759"/>
<keyword evidence="1" id="KW-0812">Transmembrane</keyword>
<evidence type="ECO:0000313" key="3">
    <source>
        <dbReference type="Proteomes" id="UP001056384"/>
    </source>
</evidence>
<name>A0A9Q9EQC9_9PEZI</name>
<keyword evidence="1" id="KW-1133">Transmembrane helix</keyword>
<reference evidence="2" key="1">
    <citation type="submission" date="2022-06" db="EMBL/GenBank/DDBJ databases">
        <title>Complete genome sequences of two strains of the flax pathogen Septoria linicola.</title>
        <authorList>
            <person name="Lapalu N."/>
            <person name="Simon A."/>
            <person name="Demenou B."/>
            <person name="Paumier D."/>
            <person name="Guillot M.-P."/>
            <person name="Gout L."/>
            <person name="Valade R."/>
        </authorList>
    </citation>
    <scope>NUCLEOTIDE SEQUENCE</scope>
    <source>
        <strain evidence="2">SE15195</strain>
    </source>
</reference>
<feature type="transmembrane region" description="Helical" evidence="1">
    <location>
        <begin position="6"/>
        <end position="25"/>
    </location>
</feature>
<proteinExistence type="predicted"/>
<protein>
    <recommendedName>
        <fullName evidence="4">Fungal N-terminal domain-containing protein</fullName>
    </recommendedName>
</protein>
<evidence type="ECO:0000313" key="2">
    <source>
        <dbReference type="EMBL" id="USW58995.1"/>
    </source>
</evidence>
<dbReference type="EMBL" id="CP099429">
    <property type="protein sequence ID" value="USW58995.1"/>
    <property type="molecule type" value="Genomic_DNA"/>
</dbReference>
<accession>A0A9Q9EQC9</accession>
<keyword evidence="1" id="KW-0472">Membrane</keyword>
<gene>
    <name evidence="2" type="ORF">Slin15195_G123140</name>
</gene>